<dbReference type="InterPro" id="IPR023996">
    <property type="entry name" value="TonB-dep_OMP_SusC/RagA"/>
</dbReference>
<keyword evidence="1" id="KW-1134">Transmembrane beta strand</keyword>
<dbReference type="PROSITE" id="PS52016">
    <property type="entry name" value="TONB_DEPENDENT_REC_3"/>
    <property type="match status" value="1"/>
</dbReference>
<keyword evidence="1" id="KW-0812">Transmembrane</keyword>
<organism evidence="4 5">
    <name type="scientific">Chitinophaga niabensis</name>
    <dbReference type="NCBI Taxonomy" id="536979"/>
    <lineage>
        <taxon>Bacteria</taxon>
        <taxon>Pseudomonadati</taxon>
        <taxon>Bacteroidota</taxon>
        <taxon>Chitinophagia</taxon>
        <taxon>Chitinophagales</taxon>
        <taxon>Chitinophagaceae</taxon>
        <taxon>Chitinophaga</taxon>
    </lineage>
</organism>
<dbReference type="EMBL" id="FSRA01000001">
    <property type="protein sequence ID" value="SIO14899.1"/>
    <property type="molecule type" value="Genomic_DNA"/>
</dbReference>
<keyword evidence="5" id="KW-1185">Reference proteome</keyword>
<dbReference type="InterPro" id="IPR008969">
    <property type="entry name" value="CarboxyPept-like_regulatory"/>
</dbReference>
<dbReference type="NCBIfam" id="TIGR04057">
    <property type="entry name" value="SusC_RagA_signa"/>
    <property type="match status" value="1"/>
</dbReference>
<dbReference type="InterPro" id="IPR023997">
    <property type="entry name" value="TonB-dep_OMP_SusC/RagA_CS"/>
</dbReference>
<dbReference type="InterPro" id="IPR012910">
    <property type="entry name" value="Plug_dom"/>
</dbReference>
<dbReference type="InterPro" id="IPR037066">
    <property type="entry name" value="Plug_dom_sf"/>
</dbReference>
<dbReference type="RefSeq" id="WP_074240164.1">
    <property type="nucleotide sequence ID" value="NZ_FSRA01000001.1"/>
</dbReference>
<proteinExistence type="inferred from homology"/>
<dbReference type="Pfam" id="PF13715">
    <property type="entry name" value="CarbopepD_reg_2"/>
    <property type="match status" value="1"/>
</dbReference>
<dbReference type="STRING" id="536979.SAMN04488055_3182"/>
<comment type="subcellular location">
    <subcellularLocation>
        <location evidence="1">Cell outer membrane</location>
        <topology evidence="1">Multi-pass membrane protein</topology>
    </subcellularLocation>
</comment>
<keyword evidence="1" id="KW-0813">Transport</keyword>
<name>A0A1N6H563_9BACT</name>
<evidence type="ECO:0000313" key="4">
    <source>
        <dbReference type="EMBL" id="SIO14899.1"/>
    </source>
</evidence>
<dbReference type="Pfam" id="PF07715">
    <property type="entry name" value="Plug"/>
    <property type="match status" value="1"/>
</dbReference>
<evidence type="ECO:0000259" key="3">
    <source>
        <dbReference type="Pfam" id="PF07715"/>
    </source>
</evidence>
<keyword evidence="1" id="KW-0998">Cell outer membrane</keyword>
<keyword evidence="2" id="KW-0732">Signal</keyword>
<comment type="similarity">
    <text evidence="1">Belongs to the TonB-dependent receptor family.</text>
</comment>
<feature type="chain" id="PRO_5012026054" evidence="2">
    <location>
        <begin position="35"/>
        <end position="1146"/>
    </location>
</feature>
<dbReference type="GO" id="GO:0009279">
    <property type="term" value="C:cell outer membrane"/>
    <property type="evidence" value="ECO:0007669"/>
    <property type="project" value="UniProtKB-SubCell"/>
</dbReference>
<feature type="signal peptide" evidence="2">
    <location>
        <begin position="1"/>
        <end position="34"/>
    </location>
</feature>
<gene>
    <name evidence="4" type="ORF">SAMN04488055_3182</name>
</gene>
<accession>A0A1N6H563</accession>
<reference evidence="4 5" key="1">
    <citation type="submission" date="2016-11" db="EMBL/GenBank/DDBJ databases">
        <authorList>
            <person name="Jaros S."/>
            <person name="Januszkiewicz K."/>
            <person name="Wedrychowicz H."/>
        </authorList>
    </citation>
    <scope>NUCLEOTIDE SEQUENCE [LARGE SCALE GENOMIC DNA]</scope>
    <source>
        <strain evidence="4 5">DSM 24787</strain>
    </source>
</reference>
<dbReference type="NCBIfam" id="TIGR04056">
    <property type="entry name" value="OMP_RagA_SusC"/>
    <property type="match status" value="1"/>
</dbReference>
<dbReference type="SUPFAM" id="SSF49464">
    <property type="entry name" value="Carboxypeptidase regulatory domain-like"/>
    <property type="match status" value="1"/>
</dbReference>
<keyword evidence="1" id="KW-0472">Membrane</keyword>
<dbReference type="AlphaFoldDB" id="A0A1N6H563"/>
<feature type="domain" description="TonB-dependent receptor plug" evidence="3">
    <location>
        <begin position="225"/>
        <end position="340"/>
    </location>
</feature>
<protein>
    <submittedName>
        <fullName evidence="4">TonB-linked outer membrane protein, SusC/RagA family</fullName>
    </submittedName>
</protein>
<dbReference type="Gene3D" id="2.60.40.1120">
    <property type="entry name" value="Carboxypeptidase-like, regulatory domain"/>
    <property type="match status" value="1"/>
</dbReference>
<evidence type="ECO:0000256" key="1">
    <source>
        <dbReference type="PROSITE-ProRule" id="PRU01360"/>
    </source>
</evidence>
<evidence type="ECO:0000256" key="2">
    <source>
        <dbReference type="SAM" id="SignalP"/>
    </source>
</evidence>
<dbReference type="Proteomes" id="UP000185003">
    <property type="component" value="Unassembled WGS sequence"/>
</dbReference>
<dbReference type="InterPro" id="IPR039426">
    <property type="entry name" value="TonB-dep_rcpt-like"/>
</dbReference>
<dbReference type="FunFam" id="2.170.130.10:FF:000003">
    <property type="entry name" value="SusC/RagA family TonB-linked outer membrane protein"/>
    <property type="match status" value="1"/>
</dbReference>
<dbReference type="OrthoDB" id="601197at2"/>
<sequence>MRKCMRDCRQATRRALQALVLSCILFSVFHVAEAQVKSLQSPVTVSGNNMSLLQVFRAIKKQTGFTLVYNNQLLDDGEKLNLNFRNTALQEVLDFVFKNKGIIYELRSNRIVLDKKAPEVTPARPNLAQEEKKTQTVKGQVMDPEGNPIPGATVSVNGTNRGVVSDALGIFTIDAAPNEILRVAMLGMKPEELKITGQKTLKVTLLPKVDDLNELVVVGFGQQKKVTVTGSVSSVNMADMQTPVRSLTNALAGKVAGVISMQNSGGEPGYDNPQFTIRGIGTFTGSTSPLIIVDGVQREDVNSTYGGAFNNIDPEDVQSITLLKDASATAVYGAKGANGVLIITTKRGVAGKPKVSAKVESGFNGLTRMPKMLDGVTYMKLYNEARENAGETPVYSDEQIAKTASGLDPYLYPNVNWIDRIYKDWASMTNANVNVSGGGESMRYYVSMSFYNQDGQYKVSKINDYNPNLNFKRYDFRSNIDLNVTKTTTLSLNLAAMLVNSRYPGSPASAIWYNSYSTNPIAFPVQYPDKMWAGPRNNGGANPFNLVQNRGYSTEFKPSVQSVLSLVQNLDGITKGLKATGRFSFDTYGEFNTSRTGDNDLWYAGSRGSDGKLIFEQVRTGSSFLGYSSNSQGERVMYLEGNITYDRTFGKHNIGALVVGTMRNRLIGNADNLKRAIPFRNQSAATRITYAFMDKYLAEVNIGATGSENFEKGRRWGTFPAAAIGWVISKEGFMEGVSKTLTLLKLRASIGTTGNDAIGANNGSYDRFGYLTYVDGANGIQFGSSPRSYNGIAANVIGTENLTWETSTKSNIGLDVNLWNKLTLNFDVFKDKRKDILIERQSLSSIGGYGGQRIYANMGEMENKGFDASLEYIDQISNDVSLRLFGNITYARNKVLFADNPKMLYAYQQWEGHSQYEWYGYEDLGLFADQNDVDKSPRQLRPLFPGDIKYRDLNGDGEINSNDQTYMGKNSFPTWSYGMGFNLGIKRFELSAIFAGIEDVWIMANGDLHTLNDGSANGVGVVPFTGIGQYPANILSNVTDRWTKDNPRQDAYYPRLTITNSSDNNYQRSTRWLKDGSFMRLKQATLSYNIITPAMRNKAISSLQVYAAGTNLLTFSKFKLWDPELGSNGAKYPFAKTVTLGLRANF</sequence>
<dbReference type="Gene3D" id="2.170.130.10">
    <property type="entry name" value="TonB-dependent receptor, plug domain"/>
    <property type="match status" value="1"/>
</dbReference>
<evidence type="ECO:0000313" key="5">
    <source>
        <dbReference type="Proteomes" id="UP000185003"/>
    </source>
</evidence>
<dbReference type="SUPFAM" id="SSF56935">
    <property type="entry name" value="Porins"/>
    <property type="match status" value="1"/>
</dbReference>